<dbReference type="SUPFAM" id="SSF52540">
    <property type="entry name" value="P-loop containing nucleoside triphosphate hydrolases"/>
    <property type="match status" value="1"/>
</dbReference>
<gene>
    <name evidence="1" type="ORF">M0651_20380</name>
</gene>
<keyword evidence="2" id="KW-1185">Reference proteome</keyword>
<accession>A0A9X1Y2F3</accession>
<dbReference type="Gene3D" id="3.40.50.300">
    <property type="entry name" value="P-loop containing nucleotide triphosphate hydrolases"/>
    <property type="match status" value="1"/>
</dbReference>
<organism evidence="1 2">
    <name type="scientific">Paenibacillus mellifer</name>
    <dbReference type="NCBI Taxonomy" id="2937794"/>
    <lineage>
        <taxon>Bacteria</taxon>
        <taxon>Bacillati</taxon>
        <taxon>Bacillota</taxon>
        <taxon>Bacilli</taxon>
        <taxon>Bacillales</taxon>
        <taxon>Paenibacillaceae</taxon>
        <taxon>Paenibacillus</taxon>
    </lineage>
</organism>
<dbReference type="PRINTS" id="PR00364">
    <property type="entry name" value="DISEASERSIST"/>
</dbReference>
<evidence type="ECO:0000313" key="2">
    <source>
        <dbReference type="Proteomes" id="UP001139534"/>
    </source>
</evidence>
<sequence>MESIPISDPYVPRRYIVGFSREMASFKQWLTDPNPTTSLFDVSGIGGIGKTTLLLEMTKAASQAEVLTLWLDGQSELATSGAFLSGLGASLEIEYGRRREPGLPLLSFVIEELTRQRSVLLIDNCSRLAGIEGWLMSSFLPKLTDAGVLFVMASRGGLPLQWYTSPYWGHRIRAFPLSLLTREEVLDYLHRCGLDEMLRTEVAQKTKGLPLHLAMTVDVLHSKQSNPGASAGLDEIPGTLSADILREAASPDLFQALSVLSLLPAADQSTLNRLLDPPLDAAGYYALGNLSFVRRTAYGLTLHHVIAGLLRNDFAQRDAAQFQVRRQQVFQLLAEQFRHADTRQQRGIAAHIMELYREFLPSAHAYADFSTALSPGVHTPFRPEDLGSLQQLLAAAISPTNWQSELVHAKAYSALLDDIARHSPEGICVVRDDSGTPLAFCAGFWLHGSTLPMLDRYAPGILALLSDERVALRTLSRESADTLCVLLAAVDVRHPLYGPEELGALLMRQWLVEMTSGLRGIMFTADPQLNGLFQILGFQEMGHIKLNGTETEGELTRWELDFRHQTFDTWVKEVIRQTGPTGLTALMTRNESRAEMDGTAAKQILELLFRSEEMEQLPVVRKMGLRGTAVQTCVQNILTATEAGYPLTQLDQSILRAVYLQKDRNKNQLADDFHMSRTTFYRHTLQALDHMGHVLTRALSEVRG</sequence>
<dbReference type="RefSeq" id="WP_248553563.1">
    <property type="nucleotide sequence ID" value="NZ_JALPRK010000025.1"/>
</dbReference>
<evidence type="ECO:0000313" key="1">
    <source>
        <dbReference type="EMBL" id="MCK8489539.1"/>
    </source>
</evidence>
<reference evidence="1" key="1">
    <citation type="submission" date="2022-04" db="EMBL/GenBank/DDBJ databases">
        <authorList>
            <person name="Seo M.-J."/>
        </authorList>
    </citation>
    <scope>NUCLEOTIDE SEQUENCE</scope>
    <source>
        <strain evidence="1">MBLB2552</strain>
    </source>
</reference>
<dbReference type="InterPro" id="IPR027417">
    <property type="entry name" value="P-loop_NTPase"/>
</dbReference>
<comment type="caution">
    <text evidence="1">The sequence shown here is derived from an EMBL/GenBank/DDBJ whole genome shotgun (WGS) entry which is preliminary data.</text>
</comment>
<protein>
    <submittedName>
        <fullName evidence="1">Bacterio-opsin activator</fullName>
    </submittedName>
</protein>
<dbReference type="Proteomes" id="UP001139534">
    <property type="component" value="Unassembled WGS sequence"/>
</dbReference>
<proteinExistence type="predicted"/>
<name>A0A9X1Y2F3_9BACL</name>
<dbReference type="AlphaFoldDB" id="A0A9X1Y2F3"/>
<dbReference type="EMBL" id="JALPRK010000025">
    <property type="protein sequence ID" value="MCK8489539.1"/>
    <property type="molecule type" value="Genomic_DNA"/>
</dbReference>